<comment type="caution">
    <text evidence="3">The sequence shown here is derived from an EMBL/GenBank/DDBJ whole genome shotgun (WGS) entry which is preliminary data.</text>
</comment>
<dbReference type="EMBL" id="SZPU01000065">
    <property type="protein sequence ID" value="TKI65283.1"/>
    <property type="molecule type" value="Genomic_DNA"/>
</dbReference>
<keyword evidence="2" id="KW-1133">Transmembrane helix</keyword>
<evidence type="ECO:0000313" key="3">
    <source>
        <dbReference type="EMBL" id="TKI65283.1"/>
    </source>
</evidence>
<sequence length="307" mass="36080">MKLKINKGMENKFYFSLMLFLIVSFLFFFTSKWWMYDDNPLKQTPFFKEITGLDQTTLILNKWSYNPKTKLMEVMFETNHTGTDTVKPTFAFAAKASKSLESYPVKIVYEQDNQYVVHIQNVPEKYKVIGLFVKEIRDQKLLESEARDKLIAEKGSQTATDKLDIPKPKEKILVGDYRKISVNPSLKKQSNVDYQIAFVELEMKQIAKQIMTLEKDQLPLQDEIIKNIRGEIQQLESELVYKTEAEKQDVRRQIAQKETSIEKIKEKQQHYKERIQELQNKHEKLIEKIEIIRSGAKKKNAIEDKSA</sequence>
<feature type="transmembrane region" description="Helical" evidence="2">
    <location>
        <begin position="12"/>
        <end position="35"/>
    </location>
</feature>
<organism evidence="3 4">
    <name type="scientific">Lysinibacillus mangiferihumi</name>
    <dbReference type="NCBI Taxonomy" id="1130819"/>
    <lineage>
        <taxon>Bacteria</taxon>
        <taxon>Bacillati</taxon>
        <taxon>Bacillota</taxon>
        <taxon>Bacilli</taxon>
        <taxon>Bacillales</taxon>
        <taxon>Bacillaceae</taxon>
        <taxon>Lysinibacillus</taxon>
    </lineage>
</organism>
<dbReference type="AlphaFoldDB" id="A0A4V5TMC2"/>
<proteinExistence type="predicted"/>
<keyword evidence="4" id="KW-1185">Reference proteome</keyword>
<evidence type="ECO:0000256" key="2">
    <source>
        <dbReference type="SAM" id="Phobius"/>
    </source>
</evidence>
<keyword evidence="1" id="KW-0175">Coiled coil</keyword>
<dbReference type="RefSeq" id="WP_107896535.1">
    <property type="nucleotide sequence ID" value="NZ_PYWM01000021.1"/>
</dbReference>
<gene>
    <name evidence="3" type="ORF">FC756_16985</name>
</gene>
<reference evidence="3 4" key="1">
    <citation type="submission" date="2019-04" db="EMBL/GenBank/DDBJ databases">
        <title>Lysinibacillus genome sequencing.</title>
        <authorList>
            <person name="Dunlap C."/>
        </authorList>
    </citation>
    <scope>NUCLEOTIDE SEQUENCE [LARGE SCALE GENOMIC DNA]</scope>
    <source>
        <strain evidence="3 4">CCTCC AB 2010389</strain>
    </source>
</reference>
<name>A0A4V5TMC2_9BACI</name>
<accession>A0A4V5TMC2</accession>
<feature type="coiled-coil region" evidence="1">
    <location>
        <begin position="196"/>
        <end position="295"/>
    </location>
</feature>
<evidence type="ECO:0000256" key="1">
    <source>
        <dbReference type="SAM" id="Coils"/>
    </source>
</evidence>
<keyword evidence="2" id="KW-0472">Membrane</keyword>
<dbReference type="Proteomes" id="UP000308744">
    <property type="component" value="Unassembled WGS sequence"/>
</dbReference>
<keyword evidence="2" id="KW-0812">Transmembrane</keyword>
<evidence type="ECO:0000313" key="4">
    <source>
        <dbReference type="Proteomes" id="UP000308744"/>
    </source>
</evidence>
<protein>
    <submittedName>
        <fullName evidence="3">Uncharacterized protein</fullName>
    </submittedName>
</protein>